<dbReference type="Proteomes" id="UP000006832">
    <property type="component" value="Chromosome"/>
</dbReference>
<name>A0A0H3AW80_RICRS</name>
<organism evidence="1 2">
    <name type="scientific">Rickettsia rickettsii (strain Sheila Smith)</name>
    <dbReference type="NCBI Taxonomy" id="392021"/>
    <lineage>
        <taxon>Bacteria</taxon>
        <taxon>Pseudomonadati</taxon>
        <taxon>Pseudomonadota</taxon>
        <taxon>Alphaproteobacteria</taxon>
        <taxon>Rickettsiales</taxon>
        <taxon>Rickettsiaceae</taxon>
        <taxon>Rickettsieae</taxon>
        <taxon>Rickettsia</taxon>
        <taxon>spotted fever group</taxon>
    </lineage>
</organism>
<proteinExistence type="predicted"/>
<dbReference type="HOGENOM" id="CLU_2652157_0_0_5"/>
<protein>
    <submittedName>
        <fullName evidence="1">Uncharacterized protein</fullName>
    </submittedName>
</protein>
<gene>
    <name evidence="1" type="ordered locus">A1G_02925</name>
</gene>
<evidence type="ECO:0000313" key="1">
    <source>
        <dbReference type="EMBL" id="ABV76124.1"/>
    </source>
</evidence>
<dbReference type="RefSeq" id="WP_012150714.1">
    <property type="nucleotide sequence ID" value="NC_009882.1"/>
</dbReference>
<dbReference type="KEGG" id="rri:A1G_02925"/>
<evidence type="ECO:0000313" key="2">
    <source>
        <dbReference type="Proteomes" id="UP000006832"/>
    </source>
</evidence>
<dbReference type="EMBL" id="CP000848">
    <property type="protein sequence ID" value="ABV76124.1"/>
    <property type="molecule type" value="Genomic_DNA"/>
</dbReference>
<dbReference type="GeneID" id="79938051"/>
<dbReference type="AlphaFoldDB" id="A0A0H3AW80"/>
<sequence length="76" mass="8598">MYYCRTIAGDNIESSGIVSKEIEYLPVSFCSNDSFCLIKFDINLFANSLDNISILLLLLLLAYKTRASFIFCEILS</sequence>
<accession>A0A0H3AW80</accession>
<reference evidence="2" key="1">
    <citation type="submission" date="2007-09" db="EMBL/GenBank/DDBJ databases">
        <title>Complete genome sequence of Rickettsia rickettsii.</title>
        <authorList>
            <person name="Madan A."/>
            <person name="Fahey J."/>
            <person name="Helton E."/>
            <person name="Ketteman M."/>
            <person name="Madan A."/>
            <person name="Rodrigues S."/>
            <person name="Sanchez A."/>
            <person name="Dasch G."/>
            <person name="Eremeeva M."/>
        </authorList>
    </citation>
    <scope>NUCLEOTIDE SEQUENCE [LARGE SCALE GENOMIC DNA]</scope>
    <source>
        <strain evidence="2">Sheila Smith</strain>
    </source>
</reference>